<dbReference type="eggNOG" id="COG0683">
    <property type="taxonomic scope" value="Bacteria"/>
</dbReference>
<evidence type="ECO:0000313" key="7">
    <source>
        <dbReference type="Proteomes" id="UP000006055"/>
    </source>
</evidence>
<dbReference type="PANTHER" id="PTHR30483:SF37">
    <property type="entry name" value="ABC TRANSPORTER SUBSTRATE-BINDING PROTEIN"/>
    <property type="match status" value="1"/>
</dbReference>
<dbReference type="AlphaFoldDB" id="I4CAX5"/>
<evidence type="ECO:0000256" key="3">
    <source>
        <dbReference type="ARBA" id="ARBA00022729"/>
    </source>
</evidence>
<dbReference type="EMBL" id="CP003360">
    <property type="protein sequence ID" value="AFM26716.1"/>
    <property type="molecule type" value="Genomic_DNA"/>
</dbReference>
<dbReference type="PANTHER" id="PTHR30483">
    <property type="entry name" value="LEUCINE-SPECIFIC-BINDING PROTEIN"/>
    <property type="match status" value="1"/>
</dbReference>
<dbReference type="PRINTS" id="PR00337">
    <property type="entry name" value="LEUILEVALBP"/>
</dbReference>
<dbReference type="CDD" id="cd06338">
    <property type="entry name" value="PBP1_ABC_ligand_binding-like"/>
    <property type="match status" value="1"/>
</dbReference>
<feature type="domain" description="Leucine-binding protein" evidence="5">
    <location>
        <begin position="31"/>
        <end position="359"/>
    </location>
</feature>
<protein>
    <submittedName>
        <fullName evidence="6">Amino acid/amide ABC transporter substrate-binding protein, HAAT family</fullName>
    </submittedName>
</protein>
<proteinExistence type="inferred from homology"/>
<keyword evidence="3" id="KW-0732">Signal</keyword>
<accession>I4CAX5</accession>
<dbReference type="Gene3D" id="3.40.50.2300">
    <property type="match status" value="2"/>
</dbReference>
<dbReference type="InterPro" id="IPR028081">
    <property type="entry name" value="Leu-bd"/>
</dbReference>
<keyword evidence="7" id="KW-1185">Reference proteome</keyword>
<keyword evidence="4" id="KW-0029">Amino-acid transport</keyword>
<evidence type="ECO:0000259" key="5">
    <source>
        <dbReference type="Pfam" id="PF13458"/>
    </source>
</evidence>
<keyword evidence="2" id="KW-0813">Transport</keyword>
<dbReference type="InterPro" id="IPR051010">
    <property type="entry name" value="BCAA_transport"/>
</dbReference>
<dbReference type="STRING" id="706587.Desti_4078"/>
<dbReference type="OrthoDB" id="9783240at2"/>
<dbReference type="Pfam" id="PF13458">
    <property type="entry name" value="Peripla_BP_6"/>
    <property type="match status" value="1"/>
</dbReference>
<comment type="similarity">
    <text evidence="1">Belongs to the leucine-binding protein family.</text>
</comment>
<dbReference type="HOGENOM" id="CLU_027128_4_1_7"/>
<dbReference type="Proteomes" id="UP000006055">
    <property type="component" value="Chromosome"/>
</dbReference>
<dbReference type="InterPro" id="IPR000709">
    <property type="entry name" value="Leu_Ile_Val-bd"/>
</dbReference>
<dbReference type="InterPro" id="IPR028082">
    <property type="entry name" value="Peripla_BP_I"/>
</dbReference>
<dbReference type="RefSeq" id="WP_014811841.1">
    <property type="nucleotide sequence ID" value="NC_018025.1"/>
</dbReference>
<sequence length="397" mass="44526">MTLNLSRIYSLWTLVACLVALPCFVFAAEKPIVIGGSLPLTGQAAETGVWIERGMKFWADETNAKGGLLGRPVEFKIYDDESNAQKAVTFAEKAITVDKVDLLFGGYPGTAARAVMPVAEKHQYVYVSMGGHMKSFEQGYKFSFGAPPLMGEWWYEGFFQWLETVPPDKRPKKAAVYTMNNPIGGSLMDSINRWTKKLNIEIAIDERYDLPLPDATPMIFKAKQMNCDIFFANGLFSDGVMMIRAAKALDYNPKAIVQGIGSIVPAWLKELGKDGYYVFSGTSLHNKLSYPGNDKLNAYVKEKFKLDGYPEYFGFGYAWMQTLGQAVEGAKSLDQTKIRDWLRANEVKTICGPMTFDEKGLPQPINFCTQIIDGQVELIWPEKFRTKAPVYPKPPWN</sequence>
<gene>
    <name evidence="6" type="ordered locus">Desti_4078</name>
</gene>
<evidence type="ECO:0000313" key="6">
    <source>
        <dbReference type="EMBL" id="AFM26716.1"/>
    </source>
</evidence>
<name>I4CAX5_DESTA</name>
<evidence type="ECO:0000256" key="2">
    <source>
        <dbReference type="ARBA" id="ARBA00022448"/>
    </source>
</evidence>
<evidence type="ECO:0000256" key="1">
    <source>
        <dbReference type="ARBA" id="ARBA00010062"/>
    </source>
</evidence>
<dbReference type="KEGG" id="dti:Desti_4078"/>
<dbReference type="SUPFAM" id="SSF53822">
    <property type="entry name" value="Periplasmic binding protein-like I"/>
    <property type="match status" value="1"/>
</dbReference>
<reference evidence="7" key="1">
    <citation type="submission" date="2012-06" db="EMBL/GenBank/DDBJ databases">
        <title>Complete sequence of chromosome of Desulfomonile tiedjei DSM 6799.</title>
        <authorList>
            <person name="Lucas S."/>
            <person name="Copeland A."/>
            <person name="Lapidus A."/>
            <person name="Glavina del Rio T."/>
            <person name="Dalin E."/>
            <person name="Tice H."/>
            <person name="Bruce D."/>
            <person name="Goodwin L."/>
            <person name="Pitluck S."/>
            <person name="Peters L."/>
            <person name="Ovchinnikova G."/>
            <person name="Zeytun A."/>
            <person name="Lu M."/>
            <person name="Kyrpides N."/>
            <person name="Mavromatis K."/>
            <person name="Ivanova N."/>
            <person name="Brettin T."/>
            <person name="Detter J.C."/>
            <person name="Han C."/>
            <person name="Larimer F."/>
            <person name="Land M."/>
            <person name="Hauser L."/>
            <person name="Markowitz V."/>
            <person name="Cheng J.-F."/>
            <person name="Hugenholtz P."/>
            <person name="Woyke T."/>
            <person name="Wu D."/>
            <person name="Spring S."/>
            <person name="Schroeder M."/>
            <person name="Brambilla E."/>
            <person name="Klenk H.-P."/>
            <person name="Eisen J.A."/>
        </authorList>
    </citation>
    <scope>NUCLEOTIDE SEQUENCE [LARGE SCALE GENOMIC DNA]</scope>
    <source>
        <strain evidence="7">ATCC 49306 / DSM 6799 / DCB-1</strain>
    </source>
</reference>
<evidence type="ECO:0000256" key="4">
    <source>
        <dbReference type="ARBA" id="ARBA00022970"/>
    </source>
</evidence>
<dbReference type="GO" id="GO:0006865">
    <property type="term" value="P:amino acid transport"/>
    <property type="evidence" value="ECO:0007669"/>
    <property type="project" value="UniProtKB-KW"/>
</dbReference>
<organism evidence="6 7">
    <name type="scientific">Desulfomonile tiedjei (strain ATCC 49306 / DSM 6799 / DCB-1)</name>
    <dbReference type="NCBI Taxonomy" id="706587"/>
    <lineage>
        <taxon>Bacteria</taxon>
        <taxon>Pseudomonadati</taxon>
        <taxon>Thermodesulfobacteriota</taxon>
        <taxon>Desulfomonilia</taxon>
        <taxon>Desulfomonilales</taxon>
        <taxon>Desulfomonilaceae</taxon>
        <taxon>Desulfomonile</taxon>
    </lineage>
</organism>